<dbReference type="EMBL" id="QXTE01000025">
    <property type="protein sequence ID" value="TFK12006.1"/>
    <property type="molecule type" value="Genomic_DNA"/>
</dbReference>
<dbReference type="Proteomes" id="UP000297703">
    <property type="component" value="Unassembled WGS sequence"/>
</dbReference>
<proteinExistence type="predicted"/>
<dbReference type="AlphaFoldDB" id="A0A4D9ENV1"/>
<sequence>MHGGGKRNQALHEAGGSAQVGIGEQEEPICRGPAPRVSKLLSQSPPGHISCSGRFYLRPICSQSSWHKKPPRDMWATHSNSFLQSGPPKGCWDVSPQCIPLPPMQHEQCTSTNSPGQTCFPTSFAGCTTQANLSLMTLACRRERPSTLH</sequence>
<reference evidence="2 3" key="1">
    <citation type="submission" date="2019-04" db="EMBL/GenBank/DDBJ databases">
        <title>Draft genome of the big-headed turtle Platysternon megacephalum.</title>
        <authorList>
            <person name="Gong S."/>
        </authorList>
    </citation>
    <scope>NUCLEOTIDE SEQUENCE [LARGE SCALE GENOMIC DNA]</scope>
    <source>
        <strain evidence="2">DO16091913</strain>
        <tissue evidence="2">Muscle</tissue>
    </source>
</reference>
<evidence type="ECO:0000313" key="3">
    <source>
        <dbReference type="Proteomes" id="UP000297703"/>
    </source>
</evidence>
<protein>
    <submittedName>
        <fullName evidence="2">Uncharacterized protein</fullName>
    </submittedName>
</protein>
<organism evidence="2 3">
    <name type="scientific">Platysternon megacephalum</name>
    <name type="common">big-headed turtle</name>
    <dbReference type="NCBI Taxonomy" id="55544"/>
    <lineage>
        <taxon>Eukaryota</taxon>
        <taxon>Metazoa</taxon>
        <taxon>Chordata</taxon>
        <taxon>Craniata</taxon>
        <taxon>Vertebrata</taxon>
        <taxon>Euteleostomi</taxon>
        <taxon>Archelosauria</taxon>
        <taxon>Testudinata</taxon>
        <taxon>Testudines</taxon>
        <taxon>Cryptodira</taxon>
        <taxon>Durocryptodira</taxon>
        <taxon>Testudinoidea</taxon>
        <taxon>Platysternidae</taxon>
        <taxon>Platysternon</taxon>
    </lineage>
</organism>
<name>A0A4D9ENV1_9SAUR</name>
<evidence type="ECO:0000313" key="2">
    <source>
        <dbReference type="EMBL" id="TFK12006.1"/>
    </source>
</evidence>
<evidence type="ECO:0000256" key="1">
    <source>
        <dbReference type="SAM" id="MobiDB-lite"/>
    </source>
</evidence>
<comment type="caution">
    <text evidence="2">The sequence shown here is derived from an EMBL/GenBank/DDBJ whole genome shotgun (WGS) entry which is preliminary data.</text>
</comment>
<feature type="region of interest" description="Disordered" evidence="1">
    <location>
        <begin position="1"/>
        <end position="23"/>
    </location>
</feature>
<gene>
    <name evidence="2" type="ORF">DR999_PMT04442</name>
</gene>
<keyword evidence="3" id="KW-1185">Reference proteome</keyword>
<accession>A0A4D9ENV1</accession>
<reference evidence="2 3" key="2">
    <citation type="submission" date="2019-04" db="EMBL/GenBank/DDBJ databases">
        <title>The genome sequence of big-headed turtle.</title>
        <authorList>
            <person name="Gong S."/>
        </authorList>
    </citation>
    <scope>NUCLEOTIDE SEQUENCE [LARGE SCALE GENOMIC DNA]</scope>
    <source>
        <strain evidence="2">DO16091913</strain>
        <tissue evidence="2">Muscle</tissue>
    </source>
</reference>